<dbReference type="AlphaFoldDB" id="A0A120G0V1"/>
<comment type="subcellular location">
    <subcellularLocation>
        <location evidence="2">Secreted</location>
    </subcellularLocation>
</comment>
<keyword evidence="9" id="KW-0378">Hydrolase</keyword>
<evidence type="ECO:0000256" key="7">
    <source>
        <dbReference type="SAM" id="MobiDB-lite"/>
    </source>
</evidence>
<dbReference type="CDD" id="cd04277">
    <property type="entry name" value="ZnMc_serralysin_like"/>
    <property type="match status" value="1"/>
</dbReference>
<accession>A0A120G0V1</accession>
<evidence type="ECO:0000256" key="6">
    <source>
        <dbReference type="ARBA" id="ARBA00022837"/>
    </source>
</evidence>
<feature type="compositionally biased region" description="Basic and acidic residues" evidence="7">
    <location>
        <begin position="601"/>
        <end position="616"/>
    </location>
</feature>
<dbReference type="GO" id="GO:0005615">
    <property type="term" value="C:extracellular space"/>
    <property type="evidence" value="ECO:0007669"/>
    <property type="project" value="InterPro"/>
</dbReference>
<dbReference type="Pfam" id="PF08548">
    <property type="entry name" value="Peptidase_M10_C"/>
    <property type="match status" value="1"/>
</dbReference>
<organism evidence="9 10">
    <name type="scientific">Pseudomonas fluorescens</name>
    <dbReference type="NCBI Taxonomy" id="294"/>
    <lineage>
        <taxon>Bacteria</taxon>
        <taxon>Pseudomonadati</taxon>
        <taxon>Pseudomonadota</taxon>
        <taxon>Gammaproteobacteria</taxon>
        <taxon>Pseudomonadales</taxon>
        <taxon>Pseudomonadaceae</taxon>
        <taxon>Pseudomonas</taxon>
    </lineage>
</organism>
<dbReference type="Proteomes" id="UP000063434">
    <property type="component" value="Unassembled WGS sequence"/>
</dbReference>
<dbReference type="InterPro" id="IPR001343">
    <property type="entry name" value="Hemolysn_Ca-bd"/>
</dbReference>
<reference evidence="9 10" key="1">
    <citation type="submission" date="2015-05" db="EMBL/GenBank/DDBJ databases">
        <title>A genomic and transcriptomic approach to investigate the blue pigment phenotype in Pseudomonas fluorescens.</title>
        <authorList>
            <person name="Andreani N.A."/>
            <person name="Cardazzo B."/>
        </authorList>
    </citation>
    <scope>NUCLEOTIDE SEQUENCE [LARGE SCALE GENOMIC DNA]</scope>
    <source>
        <strain evidence="9 10">Ps_40</strain>
    </source>
</reference>
<dbReference type="GO" id="GO:0008270">
    <property type="term" value="F:zinc ion binding"/>
    <property type="evidence" value="ECO:0007669"/>
    <property type="project" value="InterPro"/>
</dbReference>
<comment type="similarity">
    <text evidence="3">Belongs to the peptidase M10B family.</text>
</comment>
<dbReference type="SUPFAM" id="SSF51120">
    <property type="entry name" value="beta-Roll"/>
    <property type="match status" value="1"/>
</dbReference>
<dbReference type="PRINTS" id="PR00313">
    <property type="entry name" value="CABNDNGRPT"/>
</dbReference>
<protein>
    <submittedName>
        <fullName evidence="9">Serralysin</fullName>
        <ecNumber evidence="9">3.4.24.40</ecNumber>
    </submittedName>
</protein>
<feature type="compositionally biased region" description="Polar residues" evidence="7">
    <location>
        <begin position="1"/>
        <end position="24"/>
    </location>
</feature>
<dbReference type="GO" id="GO:0006508">
    <property type="term" value="P:proteolysis"/>
    <property type="evidence" value="ECO:0007669"/>
    <property type="project" value="InterPro"/>
</dbReference>
<feature type="compositionally biased region" description="Basic and acidic residues" evidence="7">
    <location>
        <begin position="538"/>
        <end position="593"/>
    </location>
</feature>
<evidence type="ECO:0000256" key="5">
    <source>
        <dbReference type="ARBA" id="ARBA00022737"/>
    </source>
</evidence>
<comment type="cofactor">
    <cofactor evidence="1">
        <name>Ca(2+)</name>
        <dbReference type="ChEBI" id="CHEBI:29108"/>
    </cofactor>
</comment>
<dbReference type="Gene3D" id="2.150.10.10">
    <property type="entry name" value="Serralysin-like metalloprotease, C-terminal"/>
    <property type="match status" value="1"/>
</dbReference>
<evidence type="ECO:0000256" key="4">
    <source>
        <dbReference type="ARBA" id="ARBA00022525"/>
    </source>
</evidence>
<dbReference type="Pfam" id="PF00353">
    <property type="entry name" value="HemolysinCabind"/>
    <property type="match status" value="1"/>
</dbReference>
<feature type="domain" description="Peptidase metallopeptidase" evidence="8">
    <location>
        <begin position="54"/>
        <end position="213"/>
    </location>
</feature>
<dbReference type="GO" id="GO:0005509">
    <property type="term" value="F:calcium ion binding"/>
    <property type="evidence" value="ECO:0007669"/>
    <property type="project" value="InterPro"/>
</dbReference>
<keyword evidence="6" id="KW-0106">Calcium</keyword>
<evidence type="ECO:0000256" key="2">
    <source>
        <dbReference type="ARBA" id="ARBA00004613"/>
    </source>
</evidence>
<dbReference type="InterPro" id="IPR013858">
    <property type="entry name" value="Peptidase_M10B_C"/>
</dbReference>
<evidence type="ECO:0000256" key="3">
    <source>
        <dbReference type="ARBA" id="ARBA00009490"/>
    </source>
</evidence>
<evidence type="ECO:0000313" key="9">
    <source>
        <dbReference type="EMBL" id="KWV76813.1"/>
    </source>
</evidence>
<dbReference type="SMART" id="SM00235">
    <property type="entry name" value="ZnMc"/>
    <property type="match status" value="1"/>
</dbReference>
<gene>
    <name evidence="9" type="primary">aprA_2</name>
    <name evidence="9" type="ORF">PFL603g_02190</name>
</gene>
<dbReference type="SUPFAM" id="SSF55486">
    <property type="entry name" value="Metalloproteases ('zincins'), catalytic domain"/>
    <property type="match status" value="1"/>
</dbReference>
<dbReference type="InterPro" id="IPR034033">
    <property type="entry name" value="Serralysin-like"/>
</dbReference>
<evidence type="ECO:0000313" key="10">
    <source>
        <dbReference type="Proteomes" id="UP000063434"/>
    </source>
</evidence>
<feature type="region of interest" description="Disordered" evidence="7">
    <location>
        <begin position="1"/>
        <end position="49"/>
    </location>
</feature>
<dbReference type="InterPro" id="IPR011049">
    <property type="entry name" value="Serralysin-like_metalloprot_C"/>
</dbReference>
<comment type="caution">
    <text evidence="9">The sequence shown here is derived from an EMBL/GenBank/DDBJ whole genome shotgun (WGS) entry which is preliminary data.</text>
</comment>
<sequence length="682" mass="74204">MRVPGPSTTNVGVPQALDTGSSISPEGPADVSTLNSKKPVFTSQQAGKQLTRSGFKVHDNNGDGKTTLSYRVSKGFTPQQAEQARQAMQSWQDVANVTFTEKAPHRDGHVDINDMPDSSGGVASLPHQFMTQTSASIGTQNVGANPPPGHFFRMVLVHELGHALGLEHPGNYDGSGNYGRHAAYTGDTQARSVMSYFSEKNQPGHDFKLLHPSAPMMDDIAAAQKLYGANTKTRNTDTTYGFNSNTNREALSLKSANDNPIFCVWDGGGNDTLDFSGYSQNQKINLNAESFSDVGALKGNVSVAKGVILENAVGGKGDDALIGNAVANRLKGGGGADRLSGGGGADTFVYDHASDSTPDNPDVILDFESGSDKIDVRAVLKQANLSALKFVERFTGQPGQAVISYNQGSNEGSLALDLTGNGKADLLIKSLGQIKAGDVLSQCDTPTANPEPKDPKPAPRPQPEEPKPKPEPKPEEPKPKPRPDPCEPKPRPDPCEPQPRPDPREPQPHPDPREPKPRPYPREPQPRPDPCEPQPRPDPCEPKPRPYPREPQPRLDPCEPKPRPYPREPQPRPDPWEPKPRPYPREPQPRPDPCEPQPRPDPCEPKPRPYPREPKPHPVPCEPRPIPRTDPCEPKAFIRNSRPAYGFNTHSGQSRAMHASAFDQSAFSARVWRGNHSMSDGR</sequence>
<dbReference type="Gene3D" id="3.40.390.10">
    <property type="entry name" value="Collagenase (Catalytic Domain)"/>
    <property type="match status" value="1"/>
</dbReference>
<dbReference type="EC" id="3.4.24.40" evidence="9"/>
<dbReference type="PRINTS" id="PR01217">
    <property type="entry name" value="PRICHEXTENSN"/>
</dbReference>
<dbReference type="RefSeq" id="WP_081089366.1">
    <property type="nucleotide sequence ID" value="NZ_LCYC01000031.1"/>
</dbReference>
<feature type="compositionally biased region" description="Basic and acidic residues" evidence="7">
    <location>
        <begin position="451"/>
        <end position="530"/>
    </location>
</feature>
<evidence type="ECO:0000259" key="8">
    <source>
        <dbReference type="SMART" id="SM00235"/>
    </source>
</evidence>
<keyword evidence="5" id="KW-0677">Repeat</keyword>
<evidence type="ECO:0000256" key="1">
    <source>
        <dbReference type="ARBA" id="ARBA00001913"/>
    </source>
</evidence>
<name>A0A120G0V1_PSEFL</name>
<feature type="region of interest" description="Disordered" evidence="7">
    <location>
        <begin position="441"/>
        <end position="637"/>
    </location>
</feature>
<dbReference type="InterPro" id="IPR006026">
    <property type="entry name" value="Peptidase_Metallo"/>
</dbReference>
<proteinExistence type="inferred from homology"/>
<feature type="compositionally biased region" description="Polar residues" evidence="7">
    <location>
        <begin position="32"/>
        <end position="49"/>
    </location>
</feature>
<dbReference type="EMBL" id="LCYC01000031">
    <property type="protein sequence ID" value="KWV76813.1"/>
    <property type="molecule type" value="Genomic_DNA"/>
</dbReference>
<dbReference type="InterPro" id="IPR024079">
    <property type="entry name" value="MetalloPept_cat_dom_sf"/>
</dbReference>
<dbReference type="GO" id="GO:0008237">
    <property type="term" value="F:metallopeptidase activity"/>
    <property type="evidence" value="ECO:0007669"/>
    <property type="project" value="InterPro"/>
</dbReference>
<keyword evidence="4" id="KW-0964">Secreted</keyword>
<dbReference type="PATRIC" id="fig|294.195.peg.2334"/>